<dbReference type="Proteomes" id="UP000229401">
    <property type="component" value="Unassembled WGS sequence"/>
</dbReference>
<dbReference type="Pfam" id="PF03727">
    <property type="entry name" value="Hexokinase_2"/>
    <property type="match status" value="2"/>
</dbReference>
<dbReference type="InterPro" id="IPR043129">
    <property type="entry name" value="ATPase_NBD"/>
</dbReference>
<dbReference type="Gene3D" id="3.40.367.20">
    <property type="match status" value="2"/>
</dbReference>
<dbReference type="GO" id="GO:0008865">
    <property type="term" value="F:fructokinase activity"/>
    <property type="evidence" value="ECO:0007669"/>
    <property type="project" value="TreeGrafter"/>
</dbReference>
<protein>
    <recommendedName>
        <fullName evidence="4">Hexokinase C-terminal domain-containing protein</fullName>
    </recommendedName>
</protein>
<gene>
    <name evidence="5" type="ORF">COY87_00610</name>
</gene>
<proteinExistence type="predicted"/>
<evidence type="ECO:0000256" key="2">
    <source>
        <dbReference type="ARBA" id="ARBA00005007"/>
    </source>
</evidence>
<accession>A0A2M7QJL4</accession>
<dbReference type="GO" id="GO:0005524">
    <property type="term" value="F:ATP binding"/>
    <property type="evidence" value="ECO:0007669"/>
    <property type="project" value="InterPro"/>
</dbReference>
<dbReference type="GO" id="GO:0004340">
    <property type="term" value="F:glucokinase activity"/>
    <property type="evidence" value="ECO:0007669"/>
    <property type="project" value="TreeGrafter"/>
</dbReference>
<keyword evidence="3" id="KW-0324">Glycolysis</keyword>
<dbReference type="CDD" id="cd24000">
    <property type="entry name" value="ASKHA_NBD_HK"/>
    <property type="match status" value="1"/>
</dbReference>
<dbReference type="GO" id="GO:0006006">
    <property type="term" value="P:glucose metabolic process"/>
    <property type="evidence" value="ECO:0007669"/>
    <property type="project" value="TreeGrafter"/>
</dbReference>
<dbReference type="EMBL" id="PFLI01000021">
    <property type="protein sequence ID" value="PIY72509.1"/>
    <property type="molecule type" value="Genomic_DNA"/>
</dbReference>
<evidence type="ECO:0000313" key="5">
    <source>
        <dbReference type="EMBL" id="PIY72509.1"/>
    </source>
</evidence>
<dbReference type="InterPro" id="IPR001312">
    <property type="entry name" value="Hexokinase"/>
</dbReference>
<organism evidence="5 6">
    <name type="scientific">Candidatus Roizmanbacteria bacterium CG_4_10_14_0_8_um_filter_33_9</name>
    <dbReference type="NCBI Taxonomy" id="1974826"/>
    <lineage>
        <taxon>Bacteria</taxon>
        <taxon>Candidatus Roizmaniibacteriota</taxon>
    </lineage>
</organism>
<dbReference type="GO" id="GO:0005536">
    <property type="term" value="F:D-glucose binding"/>
    <property type="evidence" value="ECO:0007669"/>
    <property type="project" value="InterPro"/>
</dbReference>
<evidence type="ECO:0000256" key="3">
    <source>
        <dbReference type="ARBA" id="ARBA00023152"/>
    </source>
</evidence>
<dbReference type="SUPFAM" id="SSF53067">
    <property type="entry name" value="Actin-like ATPase domain"/>
    <property type="match status" value="2"/>
</dbReference>
<name>A0A2M7QJL4_9BACT</name>
<dbReference type="GO" id="GO:0001678">
    <property type="term" value="P:intracellular glucose homeostasis"/>
    <property type="evidence" value="ECO:0007669"/>
    <property type="project" value="InterPro"/>
</dbReference>
<feature type="domain" description="Hexokinase C-terminal" evidence="4">
    <location>
        <begin position="274"/>
        <end position="358"/>
    </location>
</feature>
<comment type="caution">
    <text evidence="5">The sequence shown here is derived from an EMBL/GenBank/DDBJ whole genome shotgun (WGS) entry which is preliminary data.</text>
</comment>
<dbReference type="AlphaFoldDB" id="A0A2M7QJL4"/>
<dbReference type="GO" id="GO:0006096">
    <property type="term" value="P:glycolytic process"/>
    <property type="evidence" value="ECO:0007669"/>
    <property type="project" value="UniProtKB-KW"/>
</dbReference>
<evidence type="ECO:0000313" key="6">
    <source>
        <dbReference type="Proteomes" id="UP000229401"/>
    </source>
</evidence>
<evidence type="ECO:0000259" key="4">
    <source>
        <dbReference type="Pfam" id="PF03727"/>
    </source>
</evidence>
<sequence length="363" mass="40480">MNNYILPYTLAQLQRITHLFQKEIILSKQNKKTSLSYFSYPLPHTHTCSEPFQSMIVGGSVFEKAIIKKTGKQITILNLTKSHVPLFTNKEVFLRFIHSHIELSVLYIAINFTYPSQPVIINNIIDGRLSSGTKGHAFIGLIGKNVGEELSDYVRKKSGKHILFTLANDTICLLLAGMKNISTIIAGGVVGTGMNFGFFDGKHLINLESGNFSAFPQTETGKQVDKQSNNPGLQLFEKEVSGKYLFKHFNLISKQKNIPLSLSSTSNLHDLALDNNDLPSHIAQSLFERSASLAACQIAGIYHFLNQKQLEFIMEGTVFWTGWNFKSMVEKYLILLGIPQEAVQFTKIEHSNILGAAKLVTGI</sequence>
<feature type="domain" description="Hexokinase C-terminal" evidence="4">
    <location>
        <begin position="202"/>
        <end position="245"/>
    </location>
</feature>
<comment type="pathway">
    <text evidence="2">Carbohydrate metabolism.</text>
</comment>
<dbReference type="Gene3D" id="3.30.420.40">
    <property type="match status" value="1"/>
</dbReference>
<dbReference type="PANTHER" id="PTHR19443:SF16">
    <property type="entry name" value="HEXOKINASE TYPE 1-RELATED"/>
    <property type="match status" value="1"/>
</dbReference>
<evidence type="ECO:0000256" key="1">
    <source>
        <dbReference type="ARBA" id="ARBA00004921"/>
    </source>
</evidence>
<dbReference type="PANTHER" id="PTHR19443">
    <property type="entry name" value="HEXOKINASE"/>
    <property type="match status" value="1"/>
</dbReference>
<dbReference type="InterPro" id="IPR022673">
    <property type="entry name" value="Hexokinase_C"/>
</dbReference>
<reference evidence="6" key="1">
    <citation type="submission" date="2017-09" db="EMBL/GenBank/DDBJ databases">
        <title>Depth-based differentiation of microbial function through sediment-hosted aquifers and enrichment of novel symbionts in the deep terrestrial subsurface.</title>
        <authorList>
            <person name="Probst A.J."/>
            <person name="Ladd B."/>
            <person name="Jarett J.K."/>
            <person name="Geller-Mcgrath D.E."/>
            <person name="Sieber C.M.K."/>
            <person name="Emerson J.B."/>
            <person name="Anantharaman K."/>
            <person name="Thomas B.C."/>
            <person name="Malmstrom R."/>
            <person name="Stieglmeier M."/>
            <person name="Klingl A."/>
            <person name="Woyke T."/>
            <person name="Ryan C.M."/>
            <person name="Banfield J.F."/>
        </authorList>
    </citation>
    <scope>NUCLEOTIDE SEQUENCE [LARGE SCALE GENOMIC DNA]</scope>
</reference>
<comment type="pathway">
    <text evidence="1">Carbohydrate degradation.</text>
</comment>